<dbReference type="Proteomes" id="UP000724874">
    <property type="component" value="Unassembled WGS sequence"/>
</dbReference>
<evidence type="ECO:0000313" key="2">
    <source>
        <dbReference type="EMBL" id="KAF8897994.1"/>
    </source>
</evidence>
<reference evidence="2" key="1">
    <citation type="submission" date="2020-11" db="EMBL/GenBank/DDBJ databases">
        <authorList>
            <consortium name="DOE Joint Genome Institute"/>
            <person name="Ahrendt S."/>
            <person name="Riley R."/>
            <person name="Andreopoulos W."/>
            <person name="LaButti K."/>
            <person name="Pangilinan J."/>
            <person name="Ruiz-duenas F.J."/>
            <person name="Barrasa J.M."/>
            <person name="Sanchez-Garcia M."/>
            <person name="Camarero S."/>
            <person name="Miyauchi S."/>
            <person name="Serrano A."/>
            <person name="Linde D."/>
            <person name="Babiker R."/>
            <person name="Drula E."/>
            <person name="Ayuso-Fernandez I."/>
            <person name="Pacheco R."/>
            <person name="Padilla G."/>
            <person name="Ferreira P."/>
            <person name="Barriuso J."/>
            <person name="Kellner H."/>
            <person name="Castanera R."/>
            <person name="Alfaro M."/>
            <person name="Ramirez L."/>
            <person name="Pisabarro A.G."/>
            <person name="Kuo A."/>
            <person name="Tritt A."/>
            <person name="Lipzen A."/>
            <person name="He G."/>
            <person name="Yan M."/>
            <person name="Ng V."/>
            <person name="Cullen D."/>
            <person name="Martin F."/>
            <person name="Rosso M.-N."/>
            <person name="Henrissat B."/>
            <person name="Hibbett D."/>
            <person name="Martinez A.T."/>
            <person name="Grigoriev I.V."/>
        </authorList>
    </citation>
    <scope>NUCLEOTIDE SEQUENCE</scope>
    <source>
        <strain evidence="2">AH 44721</strain>
    </source>
</reference>
<feature type="compositionally biased region" description="Polar residues" evidence="1">
    <location>
        <begin position="96"/>
        <end position="105"/>
    </location>
</feature>
<sequence>MPTAKGNIISQNGAKFVATFIIDEIQYIFSGNTNHNPGAFSVTKATLNYDSKDQLTSTHSYLGQVGITKVTFNVKNGPTAAGPLPDNRQVDPASTVDGSGTWTTA</sequence>
<accession>A0A9P5NM58</accession>
<dbReference type="EMBL" id="JADNYJ010000056">
    <property type="protein sequence ID" value="KAF8897994.1"/>
    <property type="molecule type" value="Genomic_DNA"/>
</dbReference>
<keyword evidence="3" id="KW-1185">Reference proteome</keyword>
<dbReference type="OrthoDB" id="2998325at2759"/>
<comment type="caution">
    <text evidence="2">The sequence shown here is derived from an EMBL/GenBank/DDBJ whole genome shotgun (WGS) entry which is preliminary data.</text>
</comment>
<feature type="region of interest" description="Disordered" evidence="1">
    <location>
        <begin position="76"/>
        <end position="105"/>
    </location>
</feature>
<name>A0A9P5NM58_GYMJU</name>
<organism evidence="2 3">
    <name type="scientific">Gymnopilus junonius</name>
    <name type="common">Spectacular rustgill mushroom</name>
    <name type="synonym">Gymnopilus spectabilis subsp. junonius</name>
    <dbReference type="NCBI Taxonomy" id="109634"/>
    <lineage>
        <taxon>Eukaryota</taxon>
        <taxon>Fungi</taxon>
        <taxon>Dikarya</taxon>
        <taxon>Basidiomycota</taxon>
        <taxon>Agaricomycotina</taxon>
        <taxon>Agaricomycetes</taxon>
        <taxon>Agaricomycetidae</taxon>
        <taxon>Agaricales</taxon>
        <taxon>Agaricineae</taxon>
        <taxon>Hymenogastraceae</taxon>
        <taxon>Gymnopilus</taxon>
    </lineage>
</organism>
<gene>
    <name evidence="2" type="ORF">CPB84DRAFT_1748012</name>
</gene>
<proteinExistence type="predicted"/>
<protein>
    <submittedName>
        <fullName evidence="2">Uncharacterized protein</fullName>
    </submittedName>
</protein>
<evidence type="ECO:0000313" key="3">
    <source>
        <dbReference type="Proteomes" id="UP000724874"/>
    </source>
</evidence>
<dbReference type="AlphaFoldDB" id="A0A9P5NM58"/>
<evidence type="ECO:0000256" key="1">
    <source>
        <dbReference type="SAM" id="MobiDB-lite"/>
    </source>
</evidence>